<dbReference type="AlphaFoldDB" id="X1SYZ2"/>
<comment type="caution">
    <text evidence="3">The sequence shown here is derived from an EMBL/GenBank/DDBJ whole genome shotgun (WGS) entry which is preliminary data.</text>
</comment>
<reference evidence="3" key="1">
    <citation type="journal article" date="2014" name="Front. Microbiol.">
        <title>High frequency of phylogenetically diverse reductive dehalogenase-homologous genes in deep subseafloor sedimentary metagenomes.</title>
        <authorList>
            <person name="Kawai M."/>
            <person name="Futagami T."/>
            <person name="Toyoda A."/>
            <person name="Takaki Y."/>
            <person name="Nishi S."/>
            <person name="Hori S."/>
            <person name="Arai W."/>
            <person name="Tsubouchi T."/>
            <person name="Morono Y."/>
            <person name="Uchiyama I."/>
            <person name="Ito T."/>
            <person name="Fujiyama A."/>
            <person name="Inagaki F."/>
            <person name="Takami H."/>
        </authorList>
    </citation>
    <scope>NUCLEOTIDE SEQUENCE</scope>
    <source>
        <strain evidence="3">Expedition CK06-06</strain>
    </source>
</reference>
<dbReference type="EMBL" id="BARW01012116">
    <property type="protein sequence ID" value="GAI80550.1"/>
    <property type="molecule type" value="Genomic_DNA"/>
</dbReference>
<evidence type="ECO:0000313" key="3">
    <source>
        <dbReference type="EMBL" id="GAI80550.1"/>
    </source>
</evidence>
<organism evidence="3">
    <name type="scientific">marine sediment metagenome</name>
    <dbReference type="NCBI Taxonomy" id="412755"/>
    <lineage>
        <taxon>unclassified sequences</taxon>
        <taxon>metagenomes</taxon>
        <taxon>ecological metagenomes</taxon>
    </lineage>
</organism>
<feature type="transmembrane region" description="Helical" evidence="1">
    <location>
        <begin position="182"/>
        <end position="202"/>
    </location>
</feature>
<sequence length="216" mass="23436">MIGRRATGMKKDKSPIDRGLGFVAEQTFQLKEELWADNLAENIPVIRPGRDVKELPKLNGSSAVVVGAGPSVERHGHLKLLKESGYGSAIVACDKILVPCLKAGVTPDIVISIDGAQAISKFFDDPVIAENGRTKAALNVITHPDTLAKVPHERYFFMTSYDDPFEKKSITRIIHFMTRKTIMSSFGCVGGQAVNLAMFLGADPVVMVGMDYGYPG</sequence>
<dbReference type="PANTHER" id="PTHR41786:SF1">
    <property type="entry name" value="6-HYDROXYMETHYLPTERIN DIPHOSPHOKINASE MPTE-LIKE DOMAIN-CONTAINING PROTEIN"/>
    <property type="match status" value="1"/>
</dbReference>
<dbReference type="PANTHER" id="PTHR41786">
    <property type="entry name" value="MOTILITY ACCESSORY FACTOR MAF"/>
    <property type="match status" value="1"/>
</dbReference>
<proteinExistence type="predicted"/>
<name>X1SYZ2_9ZZZZ</name>
<keyword evidence="1" id="KW-0472">Membrane</keyword>
<accession>X1SYZ2</accession>
<dbReference type="Pfam" id="PF01973">
    <property type="entry name" value="MptE-like"/>
    <property type="match status" value="1"/>
</dbReference>
<dbReference type="InterPro" id="IPR002826">
    <property type="entry name" value="MptE-like"/>
</dbReference>
<feature type="non-terminal residue" evidence="3">
    <location>
        <position position="216"/>
    </location>
</feature>
<gene>
    <name evidence="3" type="ORF">S12H4_22997</name>
</gene>
<keyword evidence="1" id="KW-0812">Transmembrane</keyword>
<keyword evidence="1" id="KW-1133">Transmembrane helix</keyword>
<protein>
    <recommendedName>
        <fullName evidence="2">6-hydroxymethylpterin diphosphokinase MptE-like domain-containing protein</fullName>
    </recommendedName>
</protein>
<evidence type="ECO:0000256" key="1">
    <source>
        <dbReference type="SAM" id="Phobius"/>
    </source>
</evidence>
<evidence type="ECO:0000259" key="2">
    <source>
        <dbReference type="Pfam" id="PF01973"/>
    </source>
</evidence>
<feature type="domain" description="6-hydroxymethylpterin diphosphokinase MptE-like" evidence="2">
    <location>
        <begin position="38"/>
        <end position="215"/>
    </location>
</feature>